<feature type="domain" description="HTH lysR-type" evidence="5">
    <location>
        <begin position="1"/>
        <end position="58"/>
    </location>
</feature>
<dbReference type="Pfam" id="PF00126">
    <property type="entry name" value="HTH_1"/>
    <property type="match status" value="1"/>
</dbReference>
<accession>A0ABT2YUD2</accession>
<dbReference type="Gene3D" id="3.40.190.290">
    <property type="match status" value="1"/>
</dbReference>
<evidence type="ECO:0000256" key="3">
    <source>
        <dbReference type="ARBA" id="ARBA00023125"/>
    </source>
</evidence>
<dbReference type="PANTHER" id="PTHR30537">
    <property type="entry name" value="HTH-TYPE TRANSCRIPTIONAL REGULATOR"/>
    <property type="match status" value="1"/>
</dbReference>
<keyword evidence="2" id="KW-0805">Transcription regulation</keyword>
<dbReference type="Pfam" id="PF03466">
    <property type="entry name" value="LysR_substrate"/>
    <property type="match status" value="1"/>
</dbReference>
<proteinExistence type="inferred from homology"/>
<dbReference type="InterPro" id="IPR058163">
    <property type="entry name" value="LysR-type_TF_proteobact-type"/>
</dbReference>
<dbReference type="SUPFAM" id="SSF46785">
    <property type="entry name" value="Winged helix' DNA-binding domain"/>
    <property type="match status" value="1"/>
</dbReference>
<evidence type="ECO:0000259" key="5">
    <source>
        <dbReference type="PROSITE" id="PS50931"/>
    </source>
</evidence>
<dbReference type="InterPro" id="IPR036388">
    <property type="entry name" value="WH-like_DNA-bd_sf"/>
</dbReference>
<comment type="caution">
    <text evidence="6">The sequence shown here is derived from an EMBL/GenBank/DDBJ whole genome shotgun (WGS) entry which is preliminary data.</text>
</comment>
<evidence type="ECO:0000313" key="7">
    <source>
        <dbReference type="Proteomes" id="UP001209713"/>
    </source>
</evidence>
<dbReference type="SUPFAM" id="SSF53850">
    <property type="entry name" value="Periplasmic binding protein-like II"/>
    <property type="match status" value="1"/>
</dbReference>
<keyword evidence="3" id="KW-0238">DNA-binding</keyword>
<protein>
    <submittedName>
        <fullName evidence="6">LysR family transcriptional regulator</fullName>
    </submittedName>
</protein>
<sequence length="296" mass="33266">MNLDHIKIFLAVYRAKSFTLVAKDLDVAASSISRAIATLEGQLKIRLFQRTTRNLAPTQAGIDYFHRIQPLFDELECVNQEITDNSSEPSGSLRITASISFGQIVLTPLLKEFLQKYPKVTPEITLSDSRDNIITEQFDIAIRQGKLSDSSLVARKLIDVKYLLVASPTYLEQAAPIQCPEEIMQHPLITFSYSGFNKEWYFKQDDQIDTIAIRPILTLTTASAIKTCVTKGMGLTILPEWSIQDEILSRELVEVLPDWAFSGLPVETGVWLMYPSRAFIPAKTAAFMNFLLDKVG</sequence>
<comment type="similarity">
    <text evidence="1">Belongs to the LysR transcriptional regulatory family.</text>
</comment>
<dbReference type="InterPro" id="IPR036390">
    <property type="entry name" value="WH_DNA-bd_sf"/>
</dbReference>
<evidence type="ECO:0000256" key="1">
    <source>
        <dbReference type="ARBA" id="ARBA00009437"/>
    </source>
</evidence>
<name>A0ABT2YUD2_9GAMM</name>
<gene>
    <name evidence="6" type="ORF">OFY17_11590</name>
</gene>
<reference evidence="6 7" key="1">
    <citation type="submission" date="2022-10" db="EMBL/GenBank/DDBJ databases">
        <title>Marinomonas transparenta sp. nov. and Marinomonas sargassi sp. nov., isolated from marine alga (Sargassum natans (L.) Gaillon).</title>
        <authorList>
            <person name="Wang Y."/>
        </authorList>
    </citation>
    <scope>NUCLEOTIDE SEQUENCE [LARGE SCALE GENOMIC DNA]</scope>
    <source>
        <strain evidence="6 7">C2222</strain>
    </source>
</reference>
<dbReference type="InterPro" id="IPR005119">
    <property type="entry name" value="LysR_subst-bd"/>
</dbReference>
<dbReference type="PANTHER" id="PTHR30537:SF5">
    <property type="entry name" value="HTH-TYPE TRANSCRIPTIONAL ACTIVATOR TTDR-RELATED"/>
    <property type="match status" value="1"/>
</dbReference>
<dbReference type="PROSITE" id="PS50931">
    <property type="entry name" value="HTH_LYSR"/>
    <property type="match status" value="1"/>
</dbReference>
<dbReference type="Gene3D" id="1.10.10.10">
    <property type="entry name" value="Winged helix-like DNA-binding domain superfamily/Winged helix DNA-binding domain"/>
    <property type="match status" value="1"/>
</dbReference>
<dbReference type="CDD" id="cd08422">
    <property type="entry name" value="PBP2_CrgA_like"/>
    <property type="match status" value="1"/>
</dbReference>
<evidence type="ECO:0000313" key="6">
    <source>
        <dbReference type="EMBL" id="MCV2403515.1"/>
    </source>
</evidence>
<keyword evidence="4" id="KW-0804">Transcription</keyword>
<keyword evidence="7" id="KW-1185">Reference proteome</keyword>
<dbReference type="InterPro" id="IPR000847">
    <property type="entry name" value="LysR_HTH_N"/>
</dbReference>
<organism evidence="6 7">
    <name type="scientific">Marinomonas sargassi</name>
    <dbReference type="NCBI Taxonomy" id="2984494"/>
    <lineage>
        <taxon>Bacteria</taxon>
        <taxon>Pseudomonadati</taxon>
        <taxon>Pseudomonadota</taxon>
        <taxon>Gammaproteobacteria</taxon>
        <taxon>Oceanospirillales</taxon>
        <taxon>Oceanospirillaceae</taxon>
        <taxon>Marinomonas</taxon>
    </lineage>
</organism>
<evidence type="ECO:0000256" key="2">
    <source>
        <dbReference type="ARBA" id="ARBA00023015"/>
    </source>
</evidence>
<dbReference type="EMBL" id="JAOVZB010000005">
    <property type="protein sequence ID" value="MCV2403515.1"/>
    <property type="molecule type" value="Genomic_DNA"/>
</dbReference>
<evidence type="ECO:0000256" key="4">
    <source>
        <dbReference type="ARBA" id="ARBA00023163"/>
    </source>
</evidence>
<dbReference type="RefSeq" id="WP_263530894.1">
    <property type="nucleotide sequence ID" value="NZ_JAOVZB010000005.1"/>
</dbReference>
<dbReference type="Proteomes" id="UP001209713">
    <property type="component" value="Unassembled WGS sequence"/>
</dbReference>